<dbReference type="Pfam" id="PF07690">
    <property type="entry name" value="MFS_1"/>
    <property type="match status" value="1"/>
</dbReference>
<evidence type="ECO:0000256" key="6">
    <source>
        <dbReference type="ARBA" id="ARBA00022989"/>
    </source>
</evidence>
<evidence type="ECO:0000256" key="8">
    <source>
        <dbReference type="SAM" id="Phobius"/>
    </source>
</evidence>
<feature type="transmembrane region" description="Helical" evidence="8">
    <location>
        <begin position="203"/>
        <end position="222"/>
    </location>
</feature>
<comment type="similarity">
    <text evidence="2">Belongs to the major facilitator superfamily. EmrB family.</text>
</comment>
<keyword evidence="5 8" id="KW-0812">Transmembrane</keyword>
<evidence type="ECO:0000256" key="7">
    <source>
        <dbReference type="ARBA" id="ARBA00023136"/>
    </source>
</evidence>
<reference evidence="10 11" key="1">
    <citation type="submission" date="2019-12" db="EMBL/GenBank/DDBJ databases">
        <title>Chitinophaga sp. strain ysch24 (GDMCC 1.1355), whole genome shotgun sequence.</title>
        <authorList>
            <person name="Zhang X."/>
        </authorList>
    </citation>
    <scope>NUCLEOTIDE SEQUENCE [LARGE SCALE GENOMIC DNA]</scope>
    <source>
        <strain evidence="11">ysch24</strain>
    </source>
</reference>
<feature type="transmembrane region" description="Helical" evidence="8">
    <location>
        <begin position="337"/>
        <end position="358"/>
    </location>
</feature>
<dbReference type="RefSeq" id="WP_157306794.1">
    <property type="nucleotide sequence ID" value="NZ_WRXN01000005.1"/>
</dbReference>
<protein>
    <submittedName>
        <fullName evidence="10">DHA2 family efflux MFS transporter permease subunit</fullName>
    </submittedName>
</protein>
<dbReference type="GO" id="GO:0005886">
    <property type="term" value="C:plasma membrane"/>
    <property type="evidence" value="ECO:0007669"/>
    <property type="project" value="UniProtKB-SubCell"/>
</dbReference>
<dbReference type="InterPro" id="IPR020846">
    <property type="entry name" value="MFS_dom"/>
</dbReference>
<comment type="subcellular location">
    <subcellularLocation>
        <location evidence="1">Cell membrane</location>
        <topology evidence="1">Multi-pass membrane protein</topology>
    </subcellularLocation>
</comment>
<dbReference type="PANTHER" id="PTHR42718:SF9">
    <property type="entry name" value="MAJOR FACILITATOR SUPERFAMILY MULTIDRUG TRANSPORTER MFSC"/>
    <property type="match status" value="1"/>
</dbReference>
<dbReference type="PANTHER" id="PTHR42718">
    <property type="entry name" value="MAJOR FACILITATOR SUPERFAMILY MULTIDRUG TRANSPORTER MFSC"/>
    <property type="match status" value="1"/>
</dbReference>
<sequence>MTAQEPQYPTGATRWILVITAISCAVLELIDSTIVNVSLREISGNIGATTMEIGWVSTAYGIGNVIVIPLSGMLSNLYGRKKYFTGSVIVFTLASLLCGLSSGLWVLVFWRFIQGLAGGGLLSTAMSIVIGAFPPDQAKTAFVTFAMGIMLGPIFGPVLGGYITDTLSWHWIFFVNVPVGITAAILSWKYVSNLAGAEKPRTIDWWGIAFIAIALGSLQFVLEEGAIHDWFESSEIVFFFVASIIGFIAFTWRELTTTEPAVDLKLYRNFNLVLGNIISLLVGMMLNGTLFIFPMLTQGSLGWTATQTGAFLISGGIVGALAMIAGKKLFPTTGPKILMFSGLVIVIISLLPLGASSFDSGSNNFYWPFIVRNIGTALIIPNMVSLAVGDLRGKALAQATGLSTMLRQLGGAIGVAIIGIYTTNNGAFVRHHLAGHISDYSYAAQERAAMAQQSFSAAGYATDESASAAWRVLENTLVKQQTLITYNHGFLLFAILIALCLPVVLLIRNKKTTNGQEETMEMH</sequence>
<evidence type="ECO:0000313" key="10">
    <source>
        <dbReference type="EMBL" id="MVT09358.1"/>
    </source>
</evidence>
<feature type="domain" description="Major facilitator superfamily (MFS) profile" evidence="9">
    <location>
        <begin position="17"/>
        <end position="512"/>
    </location>
</feature>
<dbReference type="Proteomes" id="UP000461730">
    <property type="component" value="Unassembled WGS sequence"/>
</dbReference>
<feature type="transmembrane region" description="Helical" evidence="8">
    <location>
        <begin position="112"/>
        <end position="133"/>
    </location>
</feature>
<keyword evidence="6 8" id="KW-1133">Transmembrane helix</keyword>
<feature type="transmembrane region" description="Helical" evidence="8">
    <location>
        <begin position="83"/>
        <end position="106"/>
    </location>
</feature>
<feature type="transmembrane region" description="Helical" evidence="8">
    <location>
        <begin position="308"/>
        <end position="325"/>
    </location>
</feature>
<dbReference type="EMBL" id="WRXN01000005">
    <property type="protein sequence ID" value="MVT09358.1"/>
    <property type="molecule type" value="Genomic_DNA"/>
</dbReference>
<feature type="transmembrane region" description="Helical" evidence="8">
    <location>
        <begin position="401"/>
        <end position="421"/>
    </location>
</feature>
<dbReference type="CDD" id="cd17503">
    <property type="entry name" value="MFS_LmrB_MDR_like"/>
    <property type="match status" value="1"/>
</dbReference>
<dbReference type="GO" id="GO:0022857">
    <property type="term" value="F:transmembrane transporter activity"/>
    <property type="evidence" value="ECO:0007669"/>
    <property type="project" value="InterPro"/>
</dbReference>
<feature type="transmembrane region" description="Helical" evidence="8">
    <location>
        <begin position="370"/>
        <end position="389"/>
    </location>
</feature>
<name>A0A7K1U4S2_9BACT</name>
<evidence type="ECO:0000256" key="4">
    <source>
        <dbReference type="ARBA" id="ARBA00022475"/>
    </source>
</evidence>
<evidence type="ECO:0000259" key="9">
    <source>
        <dbReference type="PROSITE" id="PS50850"/>
    </source>
</evidence>
<feature type="transmembrane region" description="Helical" evidence="8">
    <location>
        <begin position="273"/>
        <end position="296"/>
    </location>
</feature>
<accession>A0A7K1U4S2</accession>
<evidence type="ECO:0000256" key="1">
    <source>
        <dbReference type="ARBA" id="ARBA00004651"/>
    </source>
</evidence>
<evidence type="ECO:0000313" key="11">
    <source>
        <dbReference type="Proteomes" id="UP000461730"/>
    </source>
</evidence>
<feature type="transmembrane region" description="Helical" evidence="8">
    <location>
        <begin position="489"/>
        <end position="507"/>
    </location>
</feature>
<keyword evidence="7 8" id="KW-0472">Membrane</keyword>
<comment type="caution">
    <text evidence="10">The sequence shown here is derived from an EMBL/GenBank/DDBJ whole genome shotgun (WGS) entry which is preliminary data.</text>
</comment>
<feature type="transmembrane region" description="Helical" evidence="8">
    <location>
        <begin position="140"/>
        <end position="163"/>
    </location>
</feature>
<dbReference type="NCBIfam" id="TIGR00711">
    <property type="entry name" value="efflux_EmrB"/>
    <property type="match status" value="1"/>
</dbReference>
<evidence type="ECO:0000256" key="2">
    <source>
        <dbReference type="ARBA" id="ARBA00008537"/>
    </source>
</evidence>
<evidence type="ECO:0000256" key="3">
    <source>
        <dbReference type="ARBA" id="ARBA00022448"/>
    </source>
</evidence>
<gene>
    <name evidence="10" type="ORF">GO493_13895</name>
</gene>
<dbReference type="PROSITE" id="PS50850">
    <property type="entry name" value="MFS"/>
    <property type="match status" value="1"/>
</dbReference>
<proteinExistence type="inferred from homology"/>
<organism evidence="10 11">
    <name type="scientific">Chitinophaga tropicalis</name>
    <dbReference type="NCBI Taxonomy" id="2683588"/>
    <lineage>
        <taxon>Bacteria</taxon>
        <taxon>Pseudomonadati</taxon>
        <taxon>Bacteroidota</taxon>
        <taxon>Chitinophagia</taxon>
        <taxon>Chitinophagales</taxon>
        <taxon>Chitinophagaceae</taxon>
        <taxon>Chitinophaga</taxon>
    </lineage>
</organism>
<keyword evidence="11" id="KW-1185">Reference proteome</keyword>
<dbReference type="InterPro" id="IPR011701">
    <property type="entry name" value="MFS"/>
</dbReference>
<keyword evidence="3" id="KW-0813">Transport</keyword>
<dbReference type="Gene3D" id="1.20.1250.20">
    <property type="entry name" value="MFS general substrate transporter like domains"/>
    <property type="match status" value="1"/>
</dbReference>
<dbReference type="Gene3D" id="1.20.1720.10">
    <property type="entry name" value="Multidrug resistance protein D"/>
    <property type="match status" value="1"/>
</dbReference>
<dbReference type="InterPro" id="IPR036259">
    <property type="entry name" value="MFS_trans_sf"/>
</dbReference>
<dbReference type="AlphaFoldDB" id="A0A7K1U4S2"/>
<dbReference type="InterPro" id="IPR004638">
    <property type="entry name" value="EmrB-like"/>
</dbReference>
<dbReference type="SUPFAM" id="SSF103473">
    <property type="entry name" value="MFS general substrate transporter"/>
    <property type="match status" value="1"/>
</dbReference>
<feature type="transmembrane region" description="Helical" evidence="8">
    <location>
        <begin position="169"/>
        <end position="191"/>
    </location>
</feature>
<keyword evidence="4" id="KW-1003">Cell membrane</keyword>
<evidence type="ECO:0000256" key="5">
    <source>
        <dbReference type="ARBA" id="ARBA00022692"/>
    </source>
</evidence>
<feature type="transmembrane region" description="Helical" evidence="8">
    <location>
        <begin position="12"/>
        <end position="30"/>
    </location>
</feature>
<feature type="transmembrane region" description="Helical" evidence="8">
    <location>
        <begin position="234"/>
        <end position="252"/>
    </location>
</feature>